<feature type="transmembrane region" description="Helical" evidence="7">
    <location>
        <begin position="323"/>
        <end position="347"/>
    </location>
</feature>
<keyword evidence="5 7" id="KW-1133">Transmembrane helix</keyword>
<feature type="transmembrane region" description="Helical" evidence="7">
    <location>
        <begin position="9"/>
        <end position="27"/>
    </location>
</feature>
<keyword evidence="4 7" id="KW-0812">Transmembrane</keyword>
<dbReference type="PANTHER" id="PTHR16024">
    <property type="entry name" value="XK-RELATED PROTEIN"/>
    <property type="match status" value="1"/>
</dbReference>
<evidence type="ECO:0000256" key="5">
    <source>
        <dbReference type="ARBA" id="ARBA00022989"/>
    </source>
</evidence>
<evidence type="ECO:0000256" key="1">
    <source>
        <dbReference type="ARBA" id="ARBA00004651"/>
    </source>
</evidence>
<feature type="transmembrane region" description="Helical" evidence="7">
    <location>
        <begin position="47"/>
        <end position="71"/>
    </location>
</feature>
<evidence type="ECO:0000256" key="2">
    <source>
        <dbReference type="ARBA" id="ARBA00008789"/>
    </source>
</evidence>
<reference evidence="8 9" key="1">
    <citation type="journal article" date="2018" name="Nat. Ecol. Evol.">
        <title>Genomic signatures of mitonuclear coevolution across populations of Tigriopus californicus.</title>
        <authorList>
            <person name="Barreto F.S."/>
            <person name="Watson E.T."/>
            <person name="Lima T.G."/>
            <person name="Willett C.S."/>
            <person name="Edmands S."/>
            <person name="Li W."/>
            <person name="Burton R.S."/>
        </authorList>
    </citation>
    <scope>NUCLEOTIDE SEQUENCE [LARGE SCALE GENOMIC DNA]</scope>
    <source>
        <strain evidence="8 9">San Diego</strain>
    </source>
</reference>
<gene>
    <name evidence="8" type="ORF">TCAL_04250</name>
</gene>
<dbReference type="AlphaFoldDB" id="A0A553PLI4"/>
<comment type="similarity">
    <text evidence="2 7">Belongs to the XK family.</text>
</comment>
<dbReference type="GO" id="GO:0005886">
    <property type="term" value="C:plasma membrane"/>
    <property type="evidence" value="ECO:0007669"/>
    <property type="project" value="UniProtKB-SubCell"/>
</dbReference>
<dbReference type="GO" id="GO:0043652">
    <property type="term" value="P:engulfment of apoptotic cell"/>
    <property type="evidence" value="ECO:0007669"/>
    <property type="project" value="TreeGrafter"/>
</dbReference>
<dbReference type="PANTHER" id="PTHR16024:SF10">
    <property type="entry name" value="XK-RELATED PROTEIN"/>
    <property type="match status" value="1"/>
</dbReference>
<evidence type="ECO:0000256" key="3">
    <source>
        <dbReference type="ARBA" id="ARBA00022475"/>
    </source>
</evidence>
<feature type="transmembrane region" description="Helical" evidence="7">
    <location>
        <begin position="230"/>
        <end position="247"/>
    </location>
</feature>
<comment type="caution">
    <text evidence="8">The sequence shown here is derived from an EMBL/GenBank/DDBJ whole genome shotgun (WGS) entry which is preliminary data.</text>
</comment>
<name>A0A553PLI4_TIGCA</name>
<evidence type="ECO:0000256" key="6">
    <source>
        <dbReference type="ARBA" id="ARBA00023136"/>
    </source>
</evidence>
<keyword evidence="3" id="KW-1003">Cell membrane</keyword>
<dbReference type="Pfam" id="PF09815">
    <property type="entry name" value="XK-related"/>
    <property type="match status" value="2"/>
</dbReference>
<evidence type="ECO:0000256" key="7">
    <source>
        <dbReference type="RuleBase" id="RU910716"/>
    </source>
</evidence>
<protein>
    <recommendedName>
        <fullName evidence="7">XK-related protein</fullName>
    </recommendedName>
</protein>
<dbReference type="Proteomes" id="UP000318571">
    <property type="component" value="Chromosome 11"/>
</dbReference>
<organism evidence="8 9">
    <name type="scientific">Tigriopus californicus</name>
    <name type="common">Marine copepod</name>
    <dbReference type="NCBI Taxonomy" id="6832"/>
    <lineage>
        <taxon>Eukaryota</taxon>
        <taxon>Metazoa</taxon>
        <taxon>Ecdysozoa</taxon>
        <taxon>Arthropoda</taxon>
        <taxon>Crustacea</taxon>
        <taxon>Multicrustacea</taxon>
        <taxon>Hexanauplia</taxon>
        <taxon>Copepoda</taxon>
        <taxon>Harpacticoida</taxon>
        <taxon>Harpacticidae</taxon>
        <taxon>Tigriopus</taxon>
    </lineage>
</organism>
<proteinExistence type="inferred from homology"/>
<comment type="subcellular location">
    <subcellularLocation>
        <location evidence="1">Cell membrane</location>
        <topology evidence="1">Multi-pass membrane protein</topology>
    </subcellularLocation>
    <subcellularLocation>
        <location evidence="7">Membrane</location>
        <topology evidence="7">Multi-pass membrane protein</topology>
    </subcellularLocation>
</comment>
<feature type="transmembrane region" description="Helical" evidence="7">
    <location>
        <begin position="284"/>
        <end position="303"/>
    </location>
</feature>
<evidence type="ECO:0000313" key="9">
    <source>
        <dbReference type="Proteomes" id="UP000318571"/>
    </source>
</evidence>
<dbReference type="EMBL" id="VCGU01000003">
    <property type="protein sequence ID" value="TRY78533.1"/>
    <property type="molecule type" value="Genomic_DNA"/>
</dbReference>
<sequence>MRKADIFHPFGRTAAIQCLVAIFFYAFDYGSDIAVAYYLRIEEDTQWWFALTVVFIVLPLALVNIFSIVWFHQDHQDQNAYPRTVPNLEKALLIISHVLLLGPIVRQCYILYFGFQEMQEVKKGNPTNNIEGPFCINKRTYRSRRLEYIYRRRIEHERDASYLGLMDAFTQDGPQLILQIYILGARHANELDNTSTAVWQLVSILLSLFTLSSSMLAFQKAIRMADYEMPNMSFLASTVFLFWKFFIVASRVITMALFASQFKAELFLFIGFHYLEGPTRIKSAAYYVLCFVETTVLITVWYIEVHKRVEDNLSSAWYLQEWFQITTLTLIPCFFFLGMAFCAVYYLKLHPRGRMPDMNQAASLF</sequence>
<feature type="transmembrane region" description="Helical" evidence="7">
    <location>
        <begin position="197"/>
        <end position="218"/>
    </location>
</feature>
<dbReference type="OMA" id="NIWPHEA"/>
<accession>A0A553PLI4</accession>
<evidence type="ECO:0000256" key="4">
    <source>
        <dbReference type="ARBA" id="ARBA00022692"/>
    </source>
</evidence>
<dbReference type="InterPro" id="IPR018629">
    <property type="entry name" value="XK-rel"/>
</dbReference>
<dbReference type="GO" id="GO:0070782">
    <property type="term" value="P:phosphatidylserine exposure on apoptotic cell surface"/>
    <property type="evidence" value="ECO:0007669"/>
    <property type="project" value="TreeGrafter"/>
</dbReference>
<dbReference type="InterPro" id="IPR050895">
    <property type="entry name" value="XK-related_scramblase"/>
</dbReference>
<feature type="transmembrane region" description="Helical" evidence="7">
    <location>
        <begin position="92"/>
        <end position="115"/>
    </location>
</feature>
<keyword evidence="9" id="KW-1185">Reference proteome</keyword>
<evidence type="ECO:0000313" key="8">
    <source>
        <dbReference type="EMBL" id="TRY78533.1"/>
    </source>
</evidence>
<dbReference type="GO" id="GO:1902742">
    <property type="term" value="P:apoptotic process involved in development"/>
    <property type="evidence" value="ECO:0007669"/>
    <property type="project" value="TreeGrafter"/>
</dbReference>
<keyword evidence="6 7" id="KW-0472">Membrane</keyword>